<dbReference type="Proteomes" id="UP000265520">
    <property type="component" value="Unassembled WGS sequence"/>
</dbReference>
<sequence>VPRPPESPPHLAPPHHAHGQVEVDPQARGQHVLEAQAHGLAQAVPQAL</sequence>
<proteinExistence type="predicted"/>
<keyword evidence="3" id="KW-1185">Reference proteome</keyword>
<dbReference type="AlphaFoldDB" id="A0A392U9E4"/>
<evidence type="ECO:0000313" key="3">
    <source>
        <dbReference type="Proteomes" id="UP000265520"/>
    </source>
</evidence>
<feature type="non-terminal residue" evidence="2">
    <location>
        <position position="1"/>
    </location>
</feature>
<comment type="caution">
    <text evidence="2">The sequence shown here is derived from an EMBL/GenBank/DDBJ whole genome shotgun (WGS) entry which is preliminary data.</text>
</comment>
<accession>A0A392U9E4</accession>
<reference evidence="2 3" key="1">
    <citation type="journal article" date="2018" name="Front. Plant Sci.">
        <title>Red Clover (Trifolium pratense) and Zigzag Clover (T. medium) - A Picture of Genomic Similarities and Differences.</title>
        <authorList>
            <person name="Dluhosova J."/>
            <person name="Istvanek J."/>
            <person name="Nedelnik J."/>
            <person name="Repkova J."/>
        </authorList>
    </citation>
    <scope>NUCLEOTIDE SEQUENCE [LARGE SCALE GENOMIC DNA]</scope>
    <source>
        <strain evidence="3">cv. 10/8</strain>
        <tissue evidence="2">Leaf</tissue>
    </source>
</reference>
<protein>
    <submittedName>
        <fullName evidence="2">Uncharacterized protein</fullName>
    </submittedName>
</protein>
<feature type="compositionally biased region" description="Pro residues" evidence="1">
    <location>
        <begin position="1"/>
        <end position="12"/>
    </location>
</feature>
<name>A0A392U9E4_9FABA</name>
<evidence type="ECO:0000256" key="1">
    <source>
        <dbReference type="SAM" id="MobiDB-lite"/>
    </source>
</evidence>
<organism evidence="2 3">
    <name type="scientific">Trifolium medium</name>
    <dbReference type="NCBI Taxonomy" id="97028"/>
    <lineage>
        <taxon>Eukaryota</taxon>
        <taxon>Viridiplantae</taxon>
        <taxon>Streptophyta</taxon>
        <taxon>Embryophyta</taxon>
        <taxon>Tracheophyta</taxon>
        <taxon>Spermatophyta</taxon>
        <taxon>Magnoliopsida</taxon>
        <taxon>eudicotyledons</taxon>
        <taxon>Gunneridae</taxon>
        <taxon>Pentapetalae</taxon>
        <taxon>rosids</taxon>
        <taxon>fabids</taxon>
        <taxon>Fabales</taxon>
        <taxon>Fabaceae</taxon>
        <taxon>Papilionoideae</taxon>
        <taxon>50 kb inversion clade</taxon>
        <taxon>NPAAA clade</taxon>
        <taxon>Hologalegina</taxon>
        <taxon>IRL clade</taxon>
        <taxon>Trifolieae</taxon>
        <taxon>Trifolium</taxon>
    </lineage>
</organism>
<feature type="region of interest" description="Disordered" evidence="1">
    <location>
        <begin position="1"/>
        <end position="24"/>
    </location>
</feature>
<dbReference type="EMBL" id="LXQA010748578">
    <property type="protein sequence ID" value="MCI69070.1"/>
    <property type="molecule type" value="Genomic_DNA"/>
</dbReference>
<evidence type="ECO:0000313" key="2">
    <source>
        <dbReference type="EMBL" id="MCI69070.1"/>
    </source>
</evidence>